<accession>A0A7K0CE84</accession>
<dbReference type="PROSITE" id="PS51462">
    <property type="entry name" value="NUDIX"/>
    <property type="match status" value="1"/>
</dbReference>
<gene>
    <name evidence="3" type="ORF">SRB5_19060</name>
</gene>
<name>A0A7K0CE84_9ACTN</name>
<feature type="domain" description="Nudix hydrolase" evidence="2">
    <location>
        <begin position="1"/>
        <end position="135"/>
    </location>
</feature>
<reference evidence="3 4" key="1">
    <citation type="submission" date="2019-10" db="EMBL/GenBank/DDBJ databases">
        <title>Streptomyces smaragdinus sp. nov. and Streptomyces fabii sp. nov., isolated from the gut of fungus growing-termite Macrotermes natalensis.</title>
        <authorList>
            <person name="Schwitalla J."/>
            <person name="Benndorf R."/>
            <person name="Martin K."/>
            <person name="De Beer W."/>
            <person name="Kaster A.-K."/>
            <person name="Vollmers J."/>
            <person name="Poulsen M."/>
            <person name="Beemelmanns C."/>
        </authorList>
    </citation>
    <scope>NUCLEOTIDE SEQUENCE [LARGE SCALE GENOMIC DNA]</scope>
    <source>
        <strain evidence="3 4">RB5</strain>
    </source>
</reference>
<dbReference type="InterPro" id="IPR000086">
    <property type="entry name" value="NUDIX_hydrolase_dom"/>
</dbReference>
<proteinExistence type="predicted"/>
<dbReference type="PROSITE" id="PS00893">
    <property type="entry name" value="NUDIX_BOX"/>
    <property type="match status" value="1"/>
</dbReference>
<dbReference type="InterPro" id="IPR020084">
    <property type="entry name" value="NUDIX_hydrolase_CS"/>
</dbReference>
<keyword evidence="4" id="KW-1185">Reference proteome</keyword>
<evidence type="ECO:0000256" key="1">
    <source>
        <dbReference type="ARBA" id="ARBA00022801"/>
    </source>
</evidence>
<dbReference type="GO" id="GO:0016787">
    <property type="term" value="F:hydrolase activity"/>
    <property type="evidence" value="ECO:0007669"/>
    <property type="project" value="UniProtKB-KW"/>
</dbReference>
<dbReference type="EMBL" id="WEGJ01000004">
    <property type="protein sequence ID" value="MQY11787.1"/>
    <property type="molecule type" value="Genomic_DNA"/>
</dbReference>
<evidence type="ECO:0000313" key="4">
    <source>
        <dbReference type="Proteomes" id="UP000466345"/>
    </source>
</evidence>
<dbReference type="AlphaFoldDB" id="A0A7K0CE84"/>
<sequence>MTVGRLIDTVAWVHLDDGLVLGARSRGEELFYIPGGKRHPGESDEQTLLREIEEELTVRLLPETVRHLRTYEAPLHRPGPQAVVRMACYTADYAGTLAPSSEIEELAWLSYADRGRTPPVDRLAFDDLLAAGLLR</sequence>
<dbReference type="CDD" id="cd04690">
    <property type="entry name" value="NUDIX_Hydrolase"/>
    <property type="match status" value="1"/>
</dbReference>
<comment type="caution">
    <text evidence="3">The sequence shown here is derived from an EMBL/GenBank/DDBJ whole genome shotgun (WGS) entry which is preliminary data.</text>
</comment>
<dbReference type="InterPro" id="IPR015797">
    <property type="entry name" value="NUDIX_hydrolase-like_dom_sf"/>
</dbReference>
<evidence type="ECO:0000259" key="2">
    <source>
        <dbReference type="PROSITE" id="PS51462"/>
    </source>
</evidence>
<organism evidence="3 4">
    <name type="scientific">Streptomyces smaragdinus</name>
    <dbReference type="NCBI Taxonomy" id="2585196"/>
    <lineage>
        <taxon>Bacteria</taxon>
        <taxon>Bacillati</taxon>
        <taxon>Actinomycetota</taxon>
        <taxon>Actinomycetes</taxon>
        <taxon>Kitasatosporales</taxon>
        <taxon>Streptomycetaceae</taxon>
        <taxon>Streptomyces</taxon>
    </lineage>
</organism>
<dbReference type="Gene3D" id="3.90.79.10">
    <property type="entry name" value="Nucleoside Triphosphate Pyrophosphohydrolase"/>
    <property type="match status" value="1"/>
</dbReference>
<keyword evidence="1" id="KW-0378">Hydrolase</keyword>
<dbReference type="Proteomes" id="UP000466345">
    <property type="component" value="Unassembled WGS sequence"/>
</dbReference>
<evidence type="ECO:0000313" key="3">
    <source>
        <dbReference type="EMBL" id="MQY11787.1"/>
    </source>
</evidence>
<protein>
    <recommendedName>
        <fullName evidence="2">Nudix hydrolase domain-containing protein</fullName>
    </recommendedName>
</protein>
<dbReference type="SUPFAM" id="SSF55811">
    <property type="entry name" value="Nudix"/>
    <property type="match status" value="1"/>
</dbReference>
<dbReference type="Pfam" id="PF00293">
    <property type="entry name" value="NUDIX"/>
    <property type="match status" value="1"/>
</dbReference>